<dbReference type="EMBL" id="BAAAPE010000016">
    <property type="protein sequence ID" value="GAA2097189.1"/>
    <property type="molecule type" value="Genomic_DNA"/>
</dbReference>
<keyword evidence="1 6" id="KW-0489">Methyltransferase</keyword>
<dbReference type="Gene3D" id="1.10.10.10">
    <property type="entry name" value="Winged helix-like DNA-binding domain superfamily/Winged helix DNA-binding domain"/>
    <property type="match status" value="1"/>
</dbReference>
<evidence type="ECO:0000313" key="7">
    <source>
        <dbReference type="Proteomes" id="UP001500016"/>
    </source>
</evidence>
<dbReference type="InterPro" id="IPR036388">
    <property type="entry name" value="WH-like_DNA-bd_sf"/>
</dbReference>
<keyword evidence="2" id="KW-0808">Transferase</keyword>
<keyword evidence="7" id="KW-1185">Reference proteome</keyword>
<dbReference type="InterPro" id="IPR001077">
    <property type="entry name" value="COMT_C"/>
</dbReference>
<dbReference type="Proteomes" id="UP001500016">
    <property type="component" value="Unassembled WGS sequence"/>
</dbReference>
<comment type="caution">
    <text evidence="6">The sequence shown here is derived from an EMBL/GenBank/DDBJ whole genome shotgun (WGS) entry which is preliminary data.</text>
</comment>
<evidence type="ECO:0000313" key="6">
    <source>
        <dbReference type="EMBL" id="GAA2097189.1"/>
    </source>
</evidence>
<dbReference type="InterPro" id="IPR036390">
    <property type="entry name" value="WH_DNA-bd_sf"/>
</dbReference>
<dbReference type="PROSITE" id="PS51683">
    <property type="entry name" value="SAM_OMT_II"/>
    <property type="match status" value="1"/>
</dbReference>
<dbReference type="PANTHER" id="PTHR43712:SF2">
    <property type="entry name" value="O-METHYLTRANSFERASE CICE"/>
    <property type="match status" value="1"/>
</dbReference>
<keyword evidence="3" id="KW-0949">S-adenosyl-L-methionine</keyword>
<dbReference type="SUPFAM" id="SSF53335">
    <property type="entry name" value="S-adenosyl-L-methionine-dependent methyltransferases"/>
    <property type="match status" value="1"/>
</dbReference>
<evidence type="ECO:0000259" key="5">
    <source>
        <dbReference type="Pfam" id="PF08100"/>
    </source>
</evidence>
<name>A0ABN2WRW2_9ACTN</name>
<evidence type="ECO:0000256" key="3">
    <source>
        <dbReference type="ARBA" id="ARBA00022691"/>
    </source>
</evidence>
<evidence type="ECO:0000256" key="2">
    <source>
        <dbReference type="ARBA" id="ARBA00022679"/>
    </source>
</evidence>
<dbReference type="SUPFAM" id="SSF46785">
    <property type="entry name" value="Winged helix' DNA-binding domain"/>
    <property type="match status" value="1"/>
</dbReference>
<dbReference type="InterPro" id="IPR012967">
    <property type="entry name" value="COMT_dimerisation"/>
</dbReference>
<feature type="domain" description="O-methyltransferase dimerisation" evidence="5">
    <location>
        <begin position="13"/>
        <end position="71"/>
    </location>
</feature>
<dbReference type="GO" id="GO:0008168">
    <property type="term" value="F:methyltransferase activity"/>
    <property type="evidence" value="ECO:0007669"/>
    <property type="project" value="UniProtKB-KW"/>
</dbReference>
<organism evidence="6 7">
    <name type="scientific">Streptomyces albiaxialis</name>
    <dbReference type="NCBI Taxonomy" id="329523"/>
    <lineage>
        <taxon>Bacteria</taxon>
        <taxon>Bacillati</taxon>
        <taxon>Actinomycetota</taxon>
        <taxon>Actinomycetes</taxon>
        <taxon>Kitasatosporales</taxon>
        <taxon>Streptomycetaceae</taxon>
        <taxon>Streptomyces</taxon>
    </lineage>
</organism>
<dbReference type="Pfam" id="PF00891">
    <property type="entry name" value="Methyltransf_2"/>
    <property type="match status" value="1"/>
</dbReference>
<protein>
    <submittedName>
        <fullName evidence="6">Methyltransferase</fullName>
    </submittedName>
</protein>
<accession>A0ABN2WRW2</accession>
<feature type="domain" description="O-methyltransferase C-terminal" evidence="4">
    <location>
        <begin position="110"/>
        <end position="322"/>
    </location>
</feature>
<reference evidence="6 7" key="1">
    <citation type="journal article" date="2019" name="Int. J. Syst. Evol. Microbiol.">
        <title>The Global Catalogue of Microorganisms (GCM) 10K type strain sequencing project: providing services to taxonomists for standard genome sequencing and annotation.</title>
        <authorList>
            <consortium name="The Broad Institute Genomics Platform"/>
            <consortium name="The Broad Institute Genome Sequencing Center for Infectious Disease"/>
            <person name="Wu L."/>
            <person name="Ma J."/>
        </authorList>
    </citation>
    <scope>NUCLEOTIDE SEQUENCE [LARGE SCALE GENOMIC DNA]</scope>
    <source>
        <strain evidence="6 7">JCM 15478</strain>
    </source>
</reference>
<evidence type="ECO:0000259" key="4">
    <source>
        <dbReference type="Pfam" id="PF00891"/>
    </source>
</evidence>
<dbReference type="Pfam" id="PF08100">
    <property type="entry name" value="Dimerisation"/>
    <property type="match status" value="1"/>
</dbReference>
<gene>
    <name evidence="6" type="ORF">GCM10009801_67350</name>
</gene>
<dbReference type="GO" id="GO:0032259">
    <property type="term" value="P:methylation"/>
    <property type="evidence" value="ECO:0007669"/>
    <property type="project" value="UniProtKB-KW"/>
</dbReference>
<proteinExistence type="predicted"/>
<dbReference type="Gene3D" id="3.40.50.150">
    <property type="entry name" value="Vaccinia Virus protein VP39"/>
    <property type="match status" value="1"/>
</dbReference>
<sequence length="347" mass="37240">MTHDSDATVRAVRLLAGFQYAQAAFAVARLGIAGHLMGGPLPVPELARRSGTDPTRLRQLLRVLAGEDVFTLLGDDRVDLGPLGPAFAPDTGSSAYELALTWADTLYAPYAELHRTLRDGVPAPEHHYGKPMFDWFADHPEHAARFSAAMREGLRTVRYGVPASLDLCGIRSVVDVGGADGSLLVRLAGLHPELTGVVFDLPHVVAEAGPVLDGHGLGARFTTVGGDFFVADDLPSGADCYVLSYVLHDWPDADAERVLRAVRAAGGDGARLRLVELVLPDWPEHPLPPFAATMELTMLGMLAARERTAADWERILAATGYRLDRIAPTSTPLSVIEATATNEETRS</sequence>
<dbReference type="PIRSF" id="PIRSF005739">
    <property type="entry name" value="O-mtase"/>
    <property type="match status" value="1"/>
</dbReference>
<dbReference type="InterPro" id="IPR016461">
    <property type="entry name" value="COMT-like"/>
</dbReference>
<dbReference type="RefSeq" id="WP_344533675.1">
    <property type="nucleotide sequence ID" value="NZ_BAAAPE010000016.1"/>
</dbReference>
<dbReference type="InterPro" id="IPR029063">
    <property type="entry name" value="SAM-dependent_MTases_sf"/>
</dbReference>
<dbReference type="PANTHER" id="PTHR43712">
    <property type="entry name" value="PUTATIVE (AFU_ORTHOLOGUE AFUA_4G14580)-RELATED"/>
    <property type="match status" value="1"/>
</dbReference>
<evidence type="ECO:0000256" key="1">
    <source>
        <dbReference type="ARBA" id="ARBA00022603"/>
    </source>
</evidence>